<feature type="transmembrane region" description="Helical" evidence="7">
    <location>
        <begin position="561"/>
        <end position="580"/>
    </location>
</feature>
<evidence type="ECO:0000256" key="5">
    <source>
        <dbReference type="ARBA" id="ARBA00022989"/>
    </source>
</evidence>
<keyword evidence="2" id="KW-0328">Glycosyltransferase</keyword>
<evidence type="ECO:0000256" key="2">
    <source>
        <dbReference type="ARBA" id="ARBA00022676"/>
    </source>
</evidence>
<dbReference type="PANTHER" id="PTHR43867">
    <property type="entry name" value="CELLULOSE SYNTHASE CATALYTIC SUBUNIT A [UDP-FORMING]"/>
    <property type="match status" value="1"/>
</dbReference>
<protein>
    <recommendedName>
        <fullName evidence="9">Glycosyltransferase 2-like domain-containing protein</fullName>
    </recommendedName>
</protein>
<feature type="transmembrane region" description="Helical" evidence="7">
    <location>
        <begin position="121"/>
        <end position="144"/>
    </location>
</feature>
<accession>A0ABN9SAG8</accession>
<feature type="transmembrane region" description="Helical" evidence="7">
    <location>
        <begin position="195"/>
        <end position="215"/>
    </location>
</feature>
<dbReference type="InterPro" id="IPR001173">
    <property type="entry name" value="Glyco_trans_2-like"/>
</dbReference>
<dbReference type="Proteomes" id="UP001189429">
    <property type="component" value="Unassembled WGS sequence"/>
</dbReference>
<comment type="subcellular location">
    <subcellularLocation>
        <location evidence="1">Membrane</location>
        <topology evidence="1">Multi-pass membrane protein</topology>
    </subcellularLocation>
</comment>
<evidence type="ECO:0000313" key="11">
    <source>
        <dbReference type="Proteomes" id="UP001189429"/>
    </source>
</evidence>
<feature type="domain" description="Glycosyltransferase 2-like" evidence="9">
    <location>
        <begin position="415"/>
        <end position="538"/>
    </location>
</feature>
<evidence type="ECO:0000259" key="9">
    <source>
        <dbReference type="Pfam" id="PF13632"/>
    </source>
</evidence>
<keyword evidence="4 7" id="KW-0812">Transmembrane</keyword>
<evidence type="ECO:0000313" key="10">
    <source>
        <dbReference type="EMBL" id="CAK0828927.1"/>
    </source>
</evidence>
<sequence>MAAFLSTVCLAAVTVAAAGGSDSTASASEADAIAWQACLLQSSSSVEAAALPAPTLVPARSAEAKRRPKGGAAARRAAAAGAGAAASLAQAGRRAGARAAAAVAGAAARAVRHAAAPLEELALRAGLVASLWLAVTLTICWMLWNVRSDATTLQGSPCQTIGVISYVIAAVVVVPAIVASSLSPVALVRIQIAGLLALLLTEATPHLLGLGAIAWGRSRLLSPSATLSTQASTPTFPGPPLCICIAARISNETDTLPATLSQFLPTEDGGQGVRIPKGSLILLAYNPRPNQAEQACLKECARIAAMIPGTSFQALNVPDGKCKADVVNAALAFLAAKPTSSQPGMICFMDADIILKHKDGLISGIRQLQVGHPKVSALSATRINIHTGSFLVAAEFQLKQFLNTGYGCLLGTGWMTGALLIMRTELALKYGFDSHCLVEDNDMLVRMAADGHFCSNPADIEVMTEAPPGLKSFLTQRTRWAQGATWVAMFSLPLALAAGSLGGACLAHRAQAKTRWIIFWIFLRAILKYLVPLLIPAFVAVTWHCGSSCAVPDGLFELRGALYWAYICQMVSIIAAAAALDHPWLKW</sequence>
<evidence type="ECO:0000256" key="1">
    <source>
        <dbReference type="ARBA" id="ARBA00004141"/>
    </source>
</evidence>
<keyword evidence="8" id="KW-0732">Signal</keyword>
<feature type="transmembrane region" description="Helical" evidence="7">
    <location>
        <begin position="486"/>
        <end position="506"/>
    </location>
</feature>
<dbReference type="PANTHER" id="PTHR43867:SF2">
    <property type="entry name" value="CELLULOSE SYNTHASE CATALYTIC SUBUNIT A [UDP-FORMING]"/>
    <property type="match status" value="1"/>
</dbReference>
<gene>
    <name evidence="10" type="ORF">PCOR1329_LOCUS28023</name>
</gene>
<feature type="transmembrane region" description="Helical" evidence="7">
    <location>
        <begin position="164"/>
        <end position="188"/>
    </location>
</feature>
<dbReference type="Pfam" id="PF13632">
    <property type="entry name" value="Glyco_trans_2_3"/>
    <property type="match status" value="1"/>
</dbReference>
<feature type="chain" id="PRO_5047515568" description="Glycosyltransferase 2-like domain-containing protein" evidence="8">
    <location>
        <begin position="19"/>
        <end position="587"/>
    </location>
</feature>
<evidence type="ECO:0000256" key="8">
    <source>
        <dbReference type="SAM" id="SignalP"/>
    </source>
</evidence>
<organism evidence="10 11">
    <name type="scientific">Prorocentrum cordatum</name>
    <dbReference type="NCBI Taxonomy" id="2364126"/>
    <lineage>
        <taxon>Eukaryota</taxon>
        <taxon>Sar</taxon>
        <taxon>Alveolata</taxon>
        <taxon>Dinophyceae</taxon>
        <taxon>Prorocentrales</taxon>
        <taxon>Prorocentraceae</taxon>
        <taxon>Prorocentrum</taxon>
    </lineage>
</organism>
<evidence type="ECO:0000256" key="3">
    <source>
        <dbReference type="ARBA" id="ARBA00022679"/>
    </source>
</evidence>
<proteinExistence type="predicted"/>
<keyword evidence="11" id="KW-1185">Reference proteome</keyword>
<dbReference type="SUPFAM" id="SSF53448">
    <property type="entry name" value="Nucleotide-diphospho-sugar transferases"/>
    <property type="match status" value="1"/>
</dbReference>
<dbReference type="InterPro" id="IPR050321">
    <property type="entry name" value="Glycosyltr_2/OpgH_subfam"/>
</dbReference>
<reference evidence="10" key="1">
    <citation type="submission" date="2023-10" db="EMBL/GenBank/DDBJ databases">
        <authorList>
            <person name="Chen Y."/>
            <person name="Shah S."/>
            <person name="Dougan E. K."/>
            <person name="Thang M."/>
            <person name="Chan C."/>
        </authorList>
    </citation>
    <scope>NUCLEOTIDE SEQUENCE [LARGE SCALE GENOMIC DNA]</scope>
</reference>
<dbReference type="InterPro" id="IPR029044">
    <property type="entry name" value="Nucleotide-diphossugar_trans"/>
</dbReference>
<keyword evidence="6 7" id="KW-0472">Membrane</keyword>
<keyword evidence="3" id="KW-0808">Transferase</keyword>
<name>A0ABN9SAG8_9DINO</name>
<evidence type="ECO:0000256" key="7">
    <source>
        <dbReference type="SAM" id="Phobius"/>
    </source>
</evidence>
<feature type="signal peptide" evidence="8">
    <location>
        <begin position="1"/>
        <end position="18"/>
    </location>
</feature>
<evidence type="ECO:0000256" key="6">
    <source>
        <dbReference type="ARBA" id="ARBA00023136"/>
    </source>
</evidence>
<feature type="transmembrane region" description="Helical" evidence="7">
    <location>
        <begin position="518"/>
        <end position="541"/>
    </location>
</feature>
<dbReference type="EMBL" id="CAUYUJ010010258">
    <property type="protein sequence ID" value="CAK0828927.1"/>
    <property type="molecule type" value="Genomic_DNA"/>
</dbReference>
<evidence type="ECO:0000256" key="4">
    <source>
        <dbReference type="ARBA" id="ARBA00022692"/>
    </source>
</evidence>
<comment type="caution">
    <text evidence="10">The sequence shown here is derived from an EMBL/GenBank/DDBJ whole genome shotgun (WGS) entry which is preliminary data.</text>
</comment>
<keyword evidence="5 7" id="KW-1133">Transmembrane helix</keyword>